<dbReference type="PANTHER" id="PTHR34584:SF1">
    <property type="entry name" value="NA(+)_H(+) ANTIPORTER SUBUNIT E1"/>
    <property type="match status" value="1"/>
</dbReference>
<evidence type="ECO:0000256" key="4">
    <source>
        <dbReference type="ARBA" id="ARBA00022692"/>
    </source>
</evidence>
<evidence type="ECO:0000313" key="8">
    <source>
        <dbReference type="EMBL" id="MCW9712487.1"/>
    </source>
</evidence>
<evidence type="ECO:0000256" key="3">
    <source>
        <dbReference type="ARBA" id="ARBA00022475"/>
    </source>
</evidence>
<protein>
    <submittedName>
        <fullName evidence="8">Na+/H+ antiporter subunit E</fullName>
    </submittedName>
</protein>
<accession>A0ABT3PXE4</accession>
<dbReference type="Proteomes" id="UP001207337">
    <property type="component" value="Unassembled WGS sequence"/>
</dbReference>
<name>A0ABT3PXE4_9BACT</name>
<comment type="similarity">
    <text evidence="2">Belongs to the CPA3 antiporters (TC 2.A.63) subunit E family.</text>
</comment>
<comment type="subcellular location">
    <subcellularLocation>
        <location evidence="1">Cell membrane</location>
        <topology evidence="1">Multi-pass membrane protein</topology>
    </subcellularLocation>
</comment>
<evidence type="ECO:0000256" key="2">
    <source>
        <dbReference type="ARBA" id="ARBA00006228"/>
    </source>
</evidence>
<dbReference type="Pfam" id="PF01899">
    <property type="entry name" value="MNHE"/>
    <property type="match status" value="1"/>
</dbReference>
<evidence type="ECO:0000256" key="7">
    <source>
        <dbReference type="SAM" id="Phobius"/>
    </source>
</evidence>
<dbReference type="EMBL" id="JAJNDC010000001">
    <property type="protein sequence ID" value="MCW9712487.1"/>
    <property type="molecule type" value="Genomic_DNA"/>
</dbReference>
<keyword evidence="9" id="KW-1185">Reference proteome</keyword>
<reference evidence="8 9" key="1">
    <citation type="submission" date="2021-11" db="EMBL/GenBank/DDBJ databases">
        <title>Aliifidinibius sp. nov., a new bacterium isolated from saline soil.</title>
        <authorList>
            <person name="Galisteo C."/>
            <person name="De La Haba R."/>
            <person name="Sanchez-Porro C."/>
            <person name="Ventosa A."/>
        </authorList>
    </citation>
    <scope>NUCLEOTIDE SEQUENCE [LARGE SCALE GENOMIC DNA]</scope>
    <source>
        <strain evidence="8 9">KACC 190600</strain>
    </source>
</reference>
<dbReference type="InterPro" id="IPR002758">
    <property type="entry name" value="Cation_antiport_E"/>
</dbReference>
<keyword evidence="4 7" id="KW-0812">Transmembrane</keyword>
<dbReference type="RefSeq" id="WP_265788478.1">
    <property type="nucleotide sequence ID" value="NZ_BAABRS010000001.1"/>
</dbReference>
<dbReference type="PANTHER" id="PTHR34584">
    <property type="entry name" value="NA(+)/H(+) ANTIPORTER SUBUNIT E1"/>
    <property type="match status" value="1"/>
</dbReference>
<evidence type="ECO:0000256" key="6">
    <source>
        <dbReference type="ARBA" id="ARBA00023136"/>
    </source>
</evidence>
<proteinExistence type="inferred from homology"/>
<keyword evidence="3" id="KW-1003">Cell membrane</keyword>
<feature type="transmembrane region" description="Helical" evidence="7">
    <location>
        <begin position="70"/>
        <end position="93"/>
    </location>
</feature>
<sequence>MKTLSIRSFIVSFVTLMAFWYIMSGFFDPIHSLMGVVSVAGVMALNYQLKKHKYFDDEVDVLDDIRYGRLIFYLVWMSWQIIVSGIQVARLILTPSLPVKQRMVRFKVDLPSAHAKMILGNSITLTPGTLTVDIHEDEFLVHSIDQNAYEGIVNDKMPQEVLKLFTKDMHPVVSDVTIISDNENL</sequence>
<feature type="transmembrane region" description="Helical" evidence="7">
    <location>
        <begin position="30"/>
        <end position="50"/>
    </location>
</feature>
<keyword evidence="6 7" id="KW-0472">Membrane</keyword>
<keyword evidence="5 7" id="KW-1133">Transmembrane helix</keyword>
<comment type="caution">
    <text evidence="8">The sequence shown here is derived from an EMBL/GenBank/DDBJ whole genome shotgun (WGS) entry which is preliminary data.</text>
</comment>
<gene>
    <name evidence="8" type="ORF">LQ318_06170</name>
</gene>
<feature type="transmembrane region" description="Helical" evidence="7">
    <location>
        <begin position="6"/>
        <end position="23"/>
    </location>
</feature>
<organism evidence="8 9">
    <name type="scientific">Fodinibius salicampi</name>
    <dbReference type="NCBI Taxonomy" id="1920655"/>
    <lineage>
        <taxon>Bacteria</taxon>
        <taxon>Pseudomonadati</taxon>
        <taxon>Balneolota</taxon>
        <taxon>Balneolia</taxon>
        <taxon>Balneolales</taxon>
        <taxon>Balneolaceae</taxon>
        <taxon>Fodinibius</taxon>
    </lineage>
</organism>
<evidence type="ECO:0000313" key="9">
    <source>
        <dbReference type="Proteomes" id="UP001207337"/>
    </source>
</evidence>
<evidence type="ECO:0000256" key="5">
    <source>
        <dbReference type="ARBA" id="ARBA00022989"/>
    </source>
</evidence>
<evidence type="ECO:0000256" key="1">
    <source>
        <dbReference type="ARBA" id="ARBA00004651"/>
    </source>
</evidence>